<dbReference type="Gene3D" id="3.40.50.2300">
    <property type="match status" value="1"/>
</dbReference>
<dbReference type="SMART" id="SM00448">
    <property type="entry name" value="REC"/>
    <property type="match status" value="1"/>
</dbReference>
<dbReference type="CDD" id="cd19920">
    <property type="entry name" value="REC_PA4781-like"/>
    <property type="match status" value="1"/>
</dbReference>
<keyword evidence="5" id="KW-0804">Transcription</keyword>
<dbReference type="InterPro" id="IPR001789">
    <property type="entry name" value="Sig_transdc_resp-reg_receiver"/>
</dbReference>
<evidence type="ECO:0000256" key="3">
    <source>
        <dbReference type="ARBA" id="ARBA00023015"/>
    </source>
</evidence>
<name>A0A926VBS8_9CYAN</name>
<dbReference type="SUPFAM" id="SSF52172">
    <property type="entry name" value="CheY-like"/>
    <property type="match status" value="1"/>
</dbReference>
<dbReference type="FunFam" id="3.40.50.2300:FF:000001">
    <property type="entry name" value="DNA-binding response regulator PhoB"/>
    <property type="match status" value="1"/>
</dbReference>
<keyword evidence="10" id="KW-1185">Reference proteome</keyword>
<evidence type="ECO:0000256" key="1">
    <source>
        <dbReference type="ARBA" id="ARBA00022553"/>
    </source>
</evidence>
<dbReference type="GO" id="GO:0000160">
    <property type="term" value="P:phosphorelay signal transduction system"/>
    <property type="evidence" value="ECO:0007669"/>
    <property type="project" value="UniProtKB-KW"/>
</dbReference>
<dbReference type="PROSITE" id="PS50110">
    <property type="entry name" value="RESPONSE_REGULATORY"/>
    <property type="match status" value="1"/>
</dbReference>
<evidence type="ECO:0000313" key="10">
    <source>
        <dbReference type="Proteomes" id="UP000641646"/>
    </source>
</evidence>
<keyword evidence="3" id="KW-0805">Transcription regulation</keyword>
<dbReference type="EMBL" id="JACJPW010000014">
    <property type="protein sequence ID" value="MBD2180932.1"/>
    <property type="molecule type" value="Genomic_DNA"/>
</dbReference>
<reference evidence="9" key="2">
    <citation type="submission" date="2020-08" db="EMBL/GenBank/DDBJ databases">
        <authorList>
            <person name="Chen M."/>
            <person name="Teng W."/>
            <person name="Zhao L."/>
            <person name="Hu C."/>
            <person name="Zhou Y."/>
            <person name="Han B."/>
            <person name="Song L."/>
            <person name="Shu W."/>
        </authorList>
    </citation>
    <scope>NUCLEOTIDE SEQUENCE</scope>
    <source>
        <strain evidence="9">FACHB-1375</strain>
    </source>
</reference>
<feature type="domain" description="Response regulatory" evidence="8">
    <location>
        <begin position="10"/>
        <end position="126"/>
    </location>
</feature>
<dbReference type="GO" id="GO:0003677">
    <property type="term" value="F:DNA binding"/>
    <property type="evidence" value="ECO:0007669"/>
    <property type="project" value="UniProtKB-KW"/>
</dbReference>
<dbReference type="Pfam" id="PF00072">
    <property type="entry name" value="Response_reg"/>
    <property type="match status" value="1"/>
</dbReference>
<dbReference type="PANTHER" id="PTHR44591:SF3">
    <property type="entry name" value="RESPONSE REGULATORY DOMAIN-CONTAINING PROTEIN"/>
    <property type="match status" value="1"/>
</dbReference>
<dbReference type="AlphaFoldDB" id="A0A926VBS8"/>
<comment type="caution">
    <text evidence="9">The sequence shown here is derived from an EMBL/GenBank/DDBJ whole genome shotgun (WGS) entry which is preliminary data.</text>
</comment>
<feature type="modified residue" description="4-aspartylphosphate" evidence="6">
    <location>
        <position position="59"/>
    </location>
</feature>
<gene>
    <name evidence="9" type="ORF">H6G03_07430</name>
</gene>
<evidence type="ECO:0000256" key="2">
    <source>
        <dbReference type="ARBA" id="ARBA00023012"/>
    </source>
</evidence>
<evidence type="ECO:0000256" key="4">
    <source>
        <dbReference type="ARBA" id="ARBA00023125"/>
    </source>
</evidence>
<keyword evidence="7" id="KW-0175">Coiled coil</keyword>
<dbReference type="PANTHER" id="PTHR44591">
    <property type="entry name" value="STRESS RESPONSE REGULATOR PROTEIN 1"/>
    <property type="match status" value="1"/>
</dbReference>
<feature type="coiled-coil region" evidence="7">
    <location>
        <begin position="128"/>
        <end position="155"/>
    </location>
</feature>
<dbReference type="Proteomes" id="UP000641646">
    <property type="component" value="Unassembled WGS sequence"/>
</dbReference>
<evidence type="ECO:0000256" key="6">
    <source>
        <dbReference type="PROSITE-ProRule" id="PRU00169"/>
    </source>
</evidence>
<keyword evidence="2" id="KW-0902">Two-component regulatory system</keyword>
<protein>
    <submittedName>
        <fullName evidence="9">Response regulator</fullName>
    </submittedName>
</protein>
<evidence type="ECO:0000313" key="9">
    <source>
        <dbReference type="EMBL" id="MBD2180932.1"/>
    </source>
</evidence>
<dbReference type="InterPro" id="IPR050595">
    <property type="entry name" value="Bact_response_regulator"/>
</dbReference>
<dbReference type="RefSeq" id="WP_190463655.1">
    <property type="nucleotide sequence ID" value="NZ_JACJPW010000014.1"/>
</dbReference>
<evidence type="ECO:0000256" key="7">
    <source>
        <dbReference type="SAM" id="Coils"/>
    </source>
</evidence>
<keyword evidence="1 6" id="KW-0597">Phosphoprotein</keyword>
<organism evidence="9 10">
    <name type="scientific">Aerosakkonema funiforme FACHB-1375</name>
    <dbReference type="NCBI Taxonomy" id="2949571"/>
    <lineage>
        <taxon>Bacteria</taxon>
        <taxon>Bacillati</taxon>
        <taxon>Cyanobacteriota</taxon>
        <taxon>Cyanophyceae</taxon>
        <taxon>Oscillatoriophycideae</taxon>
        <taxon>Aerosakkonematales</taxon>
        <taxon>Aerosakkonemataceae</taxon>
        <taxon>Aerosakkonema</taxon>
    </lineage>
</organism>
<proteinExistence type="predicted"/>
<evidence type="ECO:0000259" key="8">
    <source>
        <dbReference type="PROSITE" id="PS50110"/>
    </source>
</evidence>
<evidence type="ECO:0000256" key="5">
    <source>
        <dbReference type="ARBA" id="ARBA00023163"/>
    </source>
</evidence>
<dbReference type="InterPro" id="IPR011006">
    <property type="entry name" value="CheY-like_superfamily"/>
</dbReference>
<accession>A0A926VBS8</accession>
<keyword evidence="4" id="KW-0238">DNA-binding</keyword>
<reference evidence="9" key="1">
    <citation type="journal article" date="2015" name="ISME J.">
        <title>Draft Genome Sequence of Streptomyces incarnatus NRRL8089, which Produces the Nucleoside Antibiotic Sinefungin.</title>
        <authorList>
            <person name="Oshima K."/>
            <person name="Hattori M."/>
            <person name="Shimizu H."/>
            <person name="Fukuda K."/>
            <person name="Nemoto M."/>
            <person name="Inagaki K."/>
            <person name="Tamura T."/>
        </authorList>
    </citation>
    <scope>NUCLEOTIDE SEQUENCE</scope>
    <source>
        <strain evidence="9">FACHB-1375</strain>
    </source>
</reference>
<sequence length="162" mass="18375">MKPFNPEHFLILVVDDISQNLQVIGEMLEDLGYETTFATSGKQALERVQTAQPDLILLDLMMPGMNGLEVCSKLKANPALAELPIVFLTASNEEDHLLQAFDMGAVDYVTKPFKKPELLARVRTHLELKYLREQLKESLQERDLLAQELENLKSAYFGQKVE</sequence>